<comment type="caution">
    <text evidence="2">The sequence shown here is derived from an EMBL/GenBank/DDBJ whole genome shotgun (WGS) entry which is preliminary data.</text>
</comment>
<accession>A0ABS7BB52</accession>
<name>A0ABS7BB52_9ACTN</name>
<protein>
    <submittedName>
        <fullName evidence="2">Helix-turn-helix domain-containing protein</fullName>
    </submittedName>
</protein>
<proteinExistence type="predicted"/>
<evidence type="ECO:0000313" key="3">
    <source>
        <dbReference type="Proteomes" id="UP001519863"/>
    </source>
</evidence>
<keyword evidence="3" id="KW-1185">Reference proteome</keyword>
<organism evidence="2 3">
    <name type="scientific">Actinoplanes hulinensis</name>
    <dbReference type="NCBI Taxonomy" id="1144547"/>
    <lineage>
        <taxon>Bacteria</taxon>
        <taxon>Bacillati</taxon>
        <taxon>Actinomycetota</taxon>
        <taxon>Actinomycetes</taxon>
        <taxon>Micromonosporales</taxon>
        <taxon>Micromonosporaceae</taxon>
        <taxon>Actinoplanes</taxon>
    </lineage>
</organism>
<feature type="compositionally biased region" description="Basic and acidic residues" evidence="1">
    <location>
        <begin position="113"/>
        <end position="129"/>
    </location>
</feature>
<gene>
    <name evidence="2" type="ORF">KZ829_31665</name>
</gene>
<reference evidence="2 3" key="1">
    <citation type="journal article" date="2013" name="Antonie Van Leeuwenhoek">
        <title>Actinoplanes hulinensis sp. nov., a novel actinomycete isolated from soybean root (Glycine max (L.) Merr).</title>
        <authorList>
            <person name="Shen Y."/>
            <person name="Liu C."/>
            <person name="Wang X."/>
            <person name="Zhao J."/>
            <person name="Jia F."/>
            <person name="Zhang Y."/>
            <person name="Wang L."/>
            <person name="Yang D."/>
            <person name="Xiang W."/>
        </authorList>
    </citation>
    <scope>NUCLEOTIDE SEQUENCE [LARGE SCALE GENOMIC DNA]</scope>
    <source>
        <strain evidence="2 3">NEAU-M9</strain>
    </source>
</reference>
<dbReference type="RefSeq" id="WP_220147524.1">
    <property type="nucleotide sequence ID" value="NZ_JAHXZI010000019.1"/>
</dbReference>
<dbReference type="EMBL" id="JAHXZI010000019">
    <property type="protein sequence ID" value="MBW6438295.1"/>
    <property type="molecule type" value="Genomic_DNA"/>
</dbReference>
<evidence type="ECO:0000313" key="2">
    <source>
        <dbReference type="EMBL" id="MBW6438295.1"/>
    </source>
</evidence>
<evidence type="ECO:0000256" key="1">
    <source>
        <dbReference type="SAM" id="MobiDB-lite"/>
    </source>
</evidence>
<dbReference type="Proteomes" id="UP001519863">
    <property type="component" value="Unassembled WGS sequence"/>
</dbReference>
<feature type="region of interest" description="Disordered" evidence="1">
    <location>
        <begin position="112"/>
        <end position="135"/>
    </location>
</feature>
<sequence length="248" mass="26900">MPKLGELKDIDLPSGPLRQLTEAVRACLGILSDAGFSLRQAAEKCFVTKNVMSAIANGQRKRPDLGLLQRIHELAEEHSDGDQRPPSLRVMERLHQEVIDGCQRTPACPRCGRPWESKERPHQTPDKPADSTSVLQVERDTTLPVPPVLGDRQLASDGGADFKRLLAADRLTDLAGILRHIGRYGDPAETAATIVGCHQDGLAEAATTIMLHAAQRPSKEIMRIVGALLAIHAIAAASELAELAQEEQ</sequence>